<reference evidence="2 3" key="1">
    <citation type="submission" date="2024-01" db="EMBL/GenBank/DDBJ databases">
        <title>Genomic insights into the taxonomy and metabolism of the cyanobacterium Pannus brasiliensis CCIBt3594.</title>
        <authorList>
            <person name="Machado M."/>
            <person name="Botero N.B."/>
            <person name="Andreote A.P.D."/>
            <person name="Feitosa A.M.T."/>
            <person name="Popin R."/>
            <person name="Sivonen K."/>
            <person name="Fiore M.F."/>
        </authorList>
    </citation>
    <scope>NUCLEOTIDE SEQUENCE [LARGE SCALE GENOMIC DNA]</scope>
    <source>
        <strain evidence="2 3">CCIBt3594</strain>
    </source>
</reference>
<sequence length="44" mass="4918">MAAFNSVSTNRPPAKIKNFWLGREPGVRSQESGGERRTKESIKV</sequence>
<feature type="compositionally biased region" description="Basic and acidic residues" evidence="1">
    <location>
        <begin position="33"/>
        <end position="44"/>
    </location>
</feature>
<feature type="region of interest" description="Disordered" evidence="1">
    <location>
        <begin position="1"/>
        <end position="44"/>
    </location>
</feature>
<feature type="compositionally biased region" description="Polar residues" evidence="1">
    <location>
        <begin position="1"/>
        <end position="11"/>
    </location>
</feature>
<accession>A0AAW9QKT1</accession>
<evidence type="ECO:0000313" key="2">
    <source>
        <dbReference type="EMBL" id="MEG3435730.1"/>
    </source>
</evidence>
<evidence type="ECO:0000256" key="1">
    <source>
        <dbReference type="SAM" id="MobiDB-lite"/>
    </source>
</evidence>
<evidence type="ECO:0000313" key="3">
    <source>
        <dbReference type="Proteomes" id="UP001328733"/>
    </source>
</evidence>
<keyword evidence="3" id="KW-1185">Reference proteome</keyword>
<organism evidence="2 3">
    <name type="scientific">Pannus brasiliensis CCIBt3594</name>
    <dbReference type="NCBI Taxonomy" id="1427578"/>
    <lineage>
        <taxon>Bacteria</taxon>
        <taxon>Bacillati</taxon>
        <taxon>Cyanobacteriota</taxon>
        <taxon>Cyanophyceae</taxon>
        <taxon>Oscillatoriophycideae</taxon>
        <taxon>Chroococcales</taxon>
        <taxon>Microcystaceae</taxon>
        <taxon>Pannus</taxon>
    </lineage>
</organism>
<comment type="caution">
    <text evidence="2">The sequence shown here is derived from an EMBL/GenBank/DDBJ whole genome shotgun (WGS) entry which is preliminary data.</text>
</comment>
<name>A0AAW9QKT1_9CHRO</name>
<gene>
    <name evidence="2" type="ORF">V0288_01240</name>
</gene>
<dbReference type="EMBL" id="JBAFSM010000001">
    <property type="protein sequence ID" value="MEG3435730.1"/>
    <property type="molecule type" value="Genomic_DNA"/>
</dbReference>
<protein>
    <submittedName>
        <fullName evidence="2">Uncharacterized protein</fullName>
    </submittedName>
</protein>
<dbReference type="Proteomes" id="UP001328733">
    <property type="component" value="Unassembled WGS sequence"/>
</dbReference>
<proteinExistence type="predicted"/>
<dbReference type="AlphaFoldDB" id="A0AAW9QKT1"/>